<feature type="non-terminal residue" evidence="1">
    <location>
        <position position="1"/>
    </location>
</feature>
<accession>A0A2K3JVM1</accession>
<reference evidence="1 2" key="2">
    <citation type="journal article" date="2017" name="Front. Plant Sci.">
        <title>Gene Classification and Mining of Molecular Markers Useful in Red Clover (Trifolium pratense) Breeding.</title>
        <authorList>
            <person name="Istvanek J."/>
            <person name="Dluhosova J."/>
            <person name="Dluhos P."/>
            <person name="Patkova L."/>
            <person name="Nedelnik J."/>
            <person name="Repkova J."/>
        </authorList>
    </citation>
    <scope>NUCLEOTIDE SEQUENCE [LARGE SCALE GENOMIC DNA]</scope>
    <source>
        <strain evidence="2">cv. Tatra</strain>
        <tissue evidence="1">Young leaves</tissue>
    </source>
</reference>
<proteinExistence type="predicted"/>
<sequence>QEEGEVQALLDDAKVWMEQWFKEIRPWNSKDIDVERTIWLRVYGIPIHAWNDSFFAQLVKPWGHFINEDDGTRKKITMDVARLMIRTSCQQVIDEFFDVKAWMEEIRSLNPIKRRRMRRRRRIIRGGGGRS</sequence>
<gene>
    <name evidence="1" type="ORF">L195_g059005</name>
</gene>
<dbReference type="PANTHER" id="PTHR34427">
    <property type="entry name" value="DUF4283 DOMAIN PROTEIN"/>
    <property type="match status" value="1"/>
</dbReference>
<evidence type="ECO:0000313" key="1">
    <source>
        <dbReference type="EMBL" id="PNX58064.1"/>
    </source>
</evidence>
<reference evidence="1 2" key="1">
    <citation type="journal article" date="2014" name="Am. J. Bot.">
        <title>Genome assembly and annotation for red clover (Trifolium pratense; Fabaceae).</title>
        <authorList>
            <person name="Istvanek J."/>
            <person name="Jaros M."/>
            <person name="Krenek A."/>
            <person name="Repkova J."/>
        </authorList>
    </citation>
    <scope>NUCLEOTIDE SEQUENCE [LARGE SCALE GENOMIC DNA]</scope>
    <source>
        <strain evidence="2">cv. Tatra</strain>
        <tissue evidence="1">Young leaves</tissue>
    </source>
</reference>
<evidence type="ECO:0000313" key="2">
    <source>
        <dbReference type="Proteomes" id="UP000236291"/>
    </source>
</evidence>
<name>A0A2K3JVM1_TRIPR</name>
<comment type="caution">
    <text evidence="1">The sequence shown here is derived from an EMBL/GenBank/DDBJ whole genome shotgun (WGS) entry which is preliminary data.</text>
</comment>
<dbReference type="Proteomes" id="UP000236291">
    <property type="component" value="Unassembled WGS sequence"/>
</dbReference>
<dbReference type="EMBL" id="ASHM01126091">
    <property type="protein sequence ID" value="PNX58064.1"/>
    <property type="molecule type" value="Genomic_DNA"/>
</dbReference>
<organism evidence="1 2">
    <name type="scientific">Trifolium pratense</name>
    <name type="common">Red clover</name>
    <dbReference type="NCBI Taxonomy" id="57577"/>
    <lineage>
        <taxon>Eukaryota</taxon>
        <taxon>Viridiplantae</taxon>
        <taxon>Streptophyta</taxon>
        <taxon>Embryophyta</taxon>
        <taxon>Tracheophyta</taxon>
        <taxon>Spermatophyta</taxon>
        <taxon>Magnoliopsida</taxon>
        <taxon>eudicotyledons</taxon>
        <taxon>Gunneridae</taxon>
        <taxon>Pentapetalae</taxon>
        <taxon>rosids</taxon>
        <taxon>fabids</taxon>
        <taxon>Fabales</taxon>
        <taxon>Fabaceae</taxon>
        <taxon>Papilionoideae</taxon>
        <taxon>50 kb inversion clade</taxon>
        <taxon>NPAAA clade</taxon>
        <taxon>Hologalegina</taxon>
        <taxon>IRL clade</taxon>
        <taxon>Trifolieae</taxon>
        <taxon>Trifolium</taxon>
    </lineage>
</organism>
<protein>
    <submittedName>
        <fullName evidence="1">Uncharacterized protein</fullName>
    </submittedName>
</protein>
<dbReference type="AlphaFoldDB" id="A0A2K3JVM1"/>
<dbReference type="PANTHER" id="PTHR34427:SF5">
    <property type="entry name" value="DUF4283 DOMAIN-CONTAINING PROTEIN"/>
    <property type="match status" value="1"/>
</dbReference>